<keyword evidence="3" id="KW-1185">Reference proteome</keyword>
<gene>
    <name evidence="2" type="ORF">chiPu_0029276</name>
</gene>
<evidence type="ECO:0000256" key="1">
    <source>
        <dbReference type="SAM" id="MobiDB-lite"/>
    </source>
</evidence>
<feature type="region of interest" description="Disordered" evidence="1">
    <location>
        <begin position="1"/>
        <end position="30"/>
    </location>
</feature>
<organism evidence="2 3">
    <name type="scientific">Chiloscyllium punctatum</name>
    <name type="common">Brownbanded bambooshark</name>
    <name type="synonym">Hemiscyllium punctatum</name>
    <dbReference type="NCBI Taxonomy" id="137246"/>
    <lineage>
        <taxon>Eukaryota</taxon>
        <taxon>Metazoa</taxon>
        <taxon>Chordata</taxon>
        <taxon>Craniata</taxon>
        <taxon>Vertebrata</taxon>
        <taxon>Chondrichthyes</taxon>
        <taxon>Elasmobranchii</taxon>
        <taxon>Galeomorphii</taxon>
        <taxon>Galeoidea</taxon>
        <taxon>Orectolobiformes</taxon>
        <taxon>Hemiscylliidae</taxon>
        <taxon>Chiloscyllium</taxon>
    </lineage>
</organism>
<evidence type="ECO:0000313" key="2">
    <source>
        <dbReference type="EMBL" id="GCC45171.1"/>
    </source>
</evidence>
<dbReference type="Proteomes" id="UP000287033">
    <property type="component" value="Unassembled WGS sequence"/>
</dbReference>
<comment type="caution">
    <text evidence="2">The sequence shown here is derived from an EMBL/GenBank/DDBJ whole genome shotgun (WGS) entry which is preliminary data.</text>
</comment>
<proteinExistence type="predicted"/>
<evidence type="ECO:0000313" key="3">
    <source>
        <dbReference type="Proteomes" id="UP000287033"/>
    </source>
</evidence>
<name>A0A401TR76_CHIPU</name>
<dbReference type="EMBL" id="BEZZ01152677">
    <property type="protein sequence ID" value="GCC45171.1"/>
    <property type="molecule type" value="Genomic_DNA"/>
</dbReference>
<protein>
    <submittedName>
        <fullName evidence="2">Uncharacterized protein</fullName>
    </submittedName>
</protein>
<sequence>MGGTGPPGQSACREGSGAGAPANRCEGSGR</sequence>
<dbReference type="AlphaFoldDB" id="A0A401TR76"/>
<feature type="non-terminal residue" evidence="2">
    <location>
        <position position="30"/>
    </location>
</feature>
<accession>A0A401TR76</accession>
<reference evidence="2 3" key="1">
    <citation type="journal article" date="2018" name="Nat. Ecol. Evol.">
        <title>Shark genomes provide insights into elasmobranch evolution and the origin of vertebrates.</title>
        <authorList>
            <person name="Hara Y"/>
            <person name="Yamaguchi K"/>
            <person name="Onimaru K"/>
            <person name="Kadota M"/>
            <person name="Koyanagi M"/>
            <person name="Keeley SD"/>
            <person name="Tatsumi K"/>
            <person name="Tanaka K"/>
            <person name="Motone F"/>
            <person name="Kageyama Y"/>
            <person name="Nozu R"/>
            <person name="Adachi N"/>
            <person name="Nishimura O"/>
            <person name="Nakagawa R"/>
            <person name="Tanegashima C"/>
            <person name="Kiyatake I"/>
            <person name="Matsumoto R"/>
            <person name="Murakumo K"/>
            <person name="Nishida K"/>
            <person name="Terakita A"/>
            <person name="Kuratani S"/>
            <person name="Sato K"/>
            <person name="Hyodo S Kuraku.S."/>
        </authorList>
    </citation>
    <scope>NUCLEOTIDE SEQUENCE [LARGE SCALE GENOMIC DNA]</scope>
</reference>